<dbReference type="EMBL" id="BALE01000048">
    <property type="protein sequence ID" value="GAN55541.1"/>
    <property type="molecule type" value="Genomic_DNA"/>
</dbReference>
<dbReference type="STRING" id="1231623.Tasa_048_166"/>
<evidence type="ECO:0000313" key="3">
    <source>
        <dbReference type="Proteomes" id="UP000032679"/>
    </source>
</evidence>
<dbReference type="Pfam" id="PF11233">
    <property type="entry name" value="DUF3035"/>
    <property type="match status" value="1"/>
</dbReference>
<accession>A0A0D6MQ12</accession>
<dbReference type="InterPro" id="IPR021395">
    <property type="entry name" value="DUF3035"/>
</dbReference>
<dbReference type="AlphaFoldDB" id="A0A0D6MQ12"/>
<feature type="compositionally biased region" description="Polar residues" evidence="1">
    <location>
        <begin position="54"/>
        <end position="66"/>
    </location>
</feature>
<evidence type="ECO:0000313" key="2">
    <source>
        <dbReference type="EMBL" id="GAN55541.1"/>
    </source>
</evidence>
<sequence>MSASALVGVSMLAGCTGADVSRAFGLTRDVPDEYTVTTRPPLSMPPSESLGAPGSTTMASSVDQSPRMQALETLSPNAALNNTNGSSSAGQSALVGAVNQGASAPNNAELSPAGAGFVDNLMFWQAGSAGSVVDGQAENGRIRQNAALGRAQTNGATPTVRGKSSGGMLGIF</sequence>
<organism evidence="2 3">
    <name type="scientific">Tanticharoenia sakaeratensis NBRC 103193</name>
    <dbReference type="NCBI Taxonomy" id="1231623"/>
    <lineage>
        <taxon>Bacteria</taxon>
        <taxon>Pseudomonadati</taxon>
        <taxon>Pseudomonadota</taxon>
        <taxon>Alphaproteobacteria</taxon>
        <taxon>Acetobacterales</taxon>
        <taxon>Acetobacteraceae</taxon>
        <taxon>Tanticharoenia</taxon>
    </lineage>
</organism>
<reference evidence="2 3" key="1">
    <citation type="submission" date="2012-10" db="EMBL/GenBank/DDBJ databases">
        <title>Genome sequencing of Tanticharoenia sakaeratensis NBRC 103193.</title>
        <authorList>
            <person name="Azuma Y."/>
            <person name="Hadano H."/>
            <person name="Hirakawa H."/>
            <person name="Matsushita K."/>
        </authorList>
    </citation>
    <scope>NUCLEOTIDE SEQUENCE [LARGE SCALE GENOMIC DNA]</scope>
    <source>
        <strain evidence="2 3">NBRC 103193</strain>
    </source>
</reference>
<gene>
    <name evidence="2" type="ORF">Tasa_048_166</name>
</gene>
<keyword evidence="3" id="KW-1185">Reference proteome</keyword>
<feature type="region of interest" description="Disordered" evidence="1">
    <location>
        <begin position="34"/>
        <end position="66"/>
    </location>
</feature>
<name>A0A0D6MQ12_9PROT</name>
<comment type="caution">
    <text evidence="2">The sequence shown here is derived from an EMBL/GenBank/DDBJ whole genome shotgun (WGS) entry which is preliminary data.</text>
</comment>
<dbReference type="Proteomes" id="UP000032679">
    <property type="component" value="Unassembled WGS sequence"/>
</dbReference>
<evidence type="ECO:0000256" key="1">
    <source>
        <dbReference type="SAM" id="MobiDB-lite"/>
    </source>
</evidence>
<protein>
    <recommendedName>
        <fullName evidence="4">DUF3035 domain-containing protein</fullName>
    </recommendedName>
</protein>
<evidence type="ECO:0008006" key="4">
    <source>
        <dbReference type="Google" id="ProtNLM"/>
    </source>
</evidence>
<proteinExistence type="predicted"/>